<name>A0AAW9XB61_ECOLX</name>
<dbReference type="RefSeq" id="WP_160458791.1">
    <property type="nucleotide sequence ID" value="NZ_WTRX01000174.1"/>
</dbReference>
<evidence type="ECO:0000313" key="1">
    <source>
        <dbReference type="EMBL" id="MWU34115.1"/>
    </source>
</evidence>
<sequence>MESYICPWDGATAERTIKNITSDMTGFGGELYRGPGGHAKQFKNLSFMDNKDAILSKFINYHQKMDPLNILSSLYKNAQIGWFYGWLEENIKSVRFDVLPEKFFVENRLSNWNGPLAQNVTGRIKLMPLLSPKVARLVFKLSPEARNKELFHYSVMAKLAPELVSLPFLNATWDKSLQGRFGLDIADAPYDSGVKFTPRSVQAWQAQFVEGQREEIVHLLERAAEYTNIREIFDVDKLCEYVREKEGMNTIEIKTILSSIAVAITLLNDQESVEDLGQV</sequence>
<proteinExistence type="predicted"/>
<dbReference type="EMBL" id="WTRX01000174">
    <property type="protein sequence ID" value="MWU34115.1"/>
    <property type="molecule type" value="Genomic_DNA"/>
</dbReference>
<accession>A0AAW9XB61</accession>
<dbReference type="Proteomes" id="UP000441160">
    <property type="component" value="Unassembled WGS sequence"/>
</dbReference>
<protein>
    <submittedName>
        <fullName evidence="1">Uncharacterized protein</fullName>
    </submittedName>
</protein>
<gene>
    <name evidence="1" type="ORF">GP944_26210</name>
</gene>
<organism evidence="1 2">
    <name type="scientific">Escherichia coli</name>
    <dbReference type="NCBI Taxonomy" id="562"/>
    <lineage>
        <taxon>Bacteria</taxon>
        <taxon>Pseudomonadati</taxon>
        <taxon>Pseudomonadota</taxon>
        <taxon>Gammaproteobacteria</taxon>
        <taxon>Enterobacterales</taxon>
        <taxon>Enterobacteriaceae</taxon>
        <taxon>Escherichia</taxon>
    </lineage>
</organism>
<reference evidence="1 2" key="1">
    <citation type="submission" date="2019-12" db="EMBL/GenBank/DDBJ databases">
        <title>Enteriobacteria Tanzani isolates_8377-8380.</title>
        <authorList>
            <person name="Subbiah M."/>
            <person name="Call D."/>
        </authorList>
    </citation>
    <scope>NUCLEOTIDE SEQUENCE [LARGE SCALE GENOMIC DNA]</scope>
    <source>
        <strain evidence="1 2">8378wB3</strain>
    </source>
</reference>
<comment type="caution">
    <text evidence="1">The sequence shown here is derived from an EMBL/GenBank/DDBJ whole genome shotgun (WGS) entry which is preliminary data.</text>
</comment>
<evidence type="ECO:0000313" key="2">
    <source>
        <dbReference type="Proteomes" id="UP000441160"/>
    </source>
</evidence>
<dbReference type="AlphaFoldDB" id="A0AAW9XB61"/>